<evidence type="ECO:0000313" key="1">
    <source>
        <dbReference type="EMBL" id="ALP53913.1"/>
    </source>
</evidence>
<proteinExistence type="predicted"/>
<organism evidence="1 2">
    <name type="scientific">Candidatus Tenderia electrophaga</name>
    <dbReference type="NCBI Taxonomy" id="1748243"/>
    <lineage>
        <taxon>Bacteria</taxon>
        <taxon>Pseudomonadati</taxon>
        <taxon>Pseudomonadota</taxon>
        <taxon>Gammaproteobacteria</taxon>
        <taxon>Candidatus Tenderiales</taxon>
        <taxon>Candidatus Tenderiaceae</taxon>
        <taxon>Candidatus Tenderia</taxon>
    </lineage>
</organism>
<accession>A0A0S2TFI9</accession>
<dbReference type="AlphaFoldDB" id="A0A0S2TFI9"/>
<dbReference type="EMBL" id="CP013099">
    <property type="protein sequence ID" value="ALP53913.1"/>
    <property type="molecule type" value="Genomic_DNA"/>
</dbReference>
<keyword evidence="2" id="KW-1185">Reference proteome</keyword>
<dbReference type="Proteomes" id="UP000055136">
    <property type="component" value="Chromosome"/>
</dbReference>
<dbReference type="KEGG" id="tee:Tel_12635"/>
<name>A0A0S2TFI9_9GAMM</name>
<dbReference type="STRING" id="1748243.Tel_12635"/>
<sequence>MNNATQQAAGCIALDNVKFPCVCAIVLLMFTMMCSGLARAAENLPGGGLHEYAVLSDDTLDTLRGGFVTSNGLEIDVGIERLVYLNDTLQSSFAMNLSHINREALAAQVGPQFEPYMQQINGGQGAFALQASGMLNIIQNSLDGQKIGHITGLDIDVKNFRDLRIPDLGRMVDFEVTRSLSSIR</sequence>
<protein>
    <submittedName>
        <fullName evidence="1">Uncharacterized protein</fullName>
    </submittedName>
</protein>
<gene>
    <name evidence="1" type="ORF">Tel_12635</name>
</gene>
<evidence type="ECO:0000313" key="2">
    <source>
        <dbReference type="Proteomes" id="UP000055136"/>
    </source>
</evidence>
<reference evidence="1" key="1">
    <citation type="submission" date="2015-10" db="EMBL/GenBank/DDBJ databases">
        <title>Description of Candidatus Tenderia electrophaga gen. nov, sp. nov., an Uncultivated Electroautotroph from a Biocathode Enrichment.</title>
        <authorList>
            <person name="Eddie B.J."/>
            <person name="Malanoski A.P."/>
            <person name="Wang Z."/>
            <person name="Hall R.J."/>
            <person name="Oh S.D."/>
            <person name="Heiner C."/>
            <person name="Lin B."/>
            <person name="Strycharz-Glaven S.M."/>
        </authorList>
    </citation>
    <scope>NUCLEOTIDE SEQUENCE [LARGE SCALE GENOMIC DNA]</scope>
    <source>
        <strain evidence="1">NRL1</strain>
    </source>
</reference>